<proteinExistence type="predicted"/>
<reference evidence="1 2" key="1">
    <citation type="submission" date="2024-03" db="EMBL/GenBank/DDBJ databases">
        <title>Adaptation during the transition from Ophiocordyceps entomopathogen to insect associate is accompanied by gene loss and intensified selection.</title>
        <authorList>
            <person name="Ward C.M."/>
            <person name="Onetto C.A."/>
            <person name="Borneman A.R."/>
        </authorList>
    </citation>
    <scope>NUCLEOTIDE SEQUENCE [LARGE SCALE GENOMIC DNA]</scope>
    <source>
        <strain evidence="1">AWRI1</strain>
        <tissue evidence="1">Single Adult Female</tissue>
    </source>
</reference>
<evidence type="ECO:0000313" key="2">
    <source>
        <dbReference type="Proteomes" id="UP001367676"/>
    </source>
</evidence>
<accession>A0AAN9T7C5</accession>
<keyword evidence="2" id="KW-1185">Reference proteome</keyword>
<dbReference type="Proteomes" id="UP001367676">
    <property type="component" value="Unassembled WGS sequence"/>
</dbReference>
<organism evidence="1 2">
    <name type="scientific">Parthenolecanium corni</name>
    <dbReference type="NCBI Taxonomy" id="536013"/>
    <lineage>
        <taxon>Eukaryota</taxon>
        <taxon>Metazoa</taxon>
        <taxon>Ecdysozoa</taxon>
        <taxon>Arthropoda</taxon>
        <taxon>Hexapoda</taxon>
        <taxon>Insecta</taxon>
        <taxon>Pterygota</taxon>
        <taxon>Neoptera</taxon>
        <taxon>Paraneoptera</taxon>
        <taxon>Hemiptera</taxon>
        <taxon>Sternorrhyncha</taxon>
        <taxon>Coccoidea</taxon>
        <taxon>Coccidae</taxon>
        <taxon>Parthenolecanium</taxon>
    </lineage>
</organism>
<comment type="caution">
    <text evidence="1">The sequence shown here is derived from an EMBL/GenBank/DDBJ whole genome shotgun (WGS) entry which is preliminary data.</text>
</comment>
<name>A0AAN9T7C5_9HEMI</name>
<sequence length="182" mass="20865">MEKGAPKHVCAESPQTCCTAADRTAVRPSSRMKYSIGSWTEGQRITHEPVCSLRIRKWKMEIRFVVYDYENPHSLFSSPRRFHFLLRRSFFSPFHSKEIVTTTTMTTTTTTTTDDDVRFDLPRDKNLFAVASQIATYRRGGYLQPENGRNLSDNAATRRGVGKKKMNKKLIRFIVASSDTMS</sequence>
<evidence type="ECO:0000313" key="1">
    <source>
        <dbReference type="EMBL" id="KAK7573354.1"/>
    </source>
</evidence>
<gene>
    <name evidence="1" type="ORF">V9T40_010545</name>
</gene>
<dbReference type="AlphaFoldDB" id="A0AAN9T7C5"/>
<protein>
    <submittedName>
        <fullName evidence="1">Uncharacterized protein</fullName>
    </submittedName>
</protein>
<dbReference type="EMBL" id="JBBCAQ010000037">
    <property type="protein sequence ID" value="KAK7573354.1"/>
    <property type="molecule type" value="Genomic_DNA"/>
</dbReference>